<dbReference type="AlphaFoldDB" id="A0A4Y7T4Q3"/>
<keyword evidence="2" id="KW-1185">Reference proteome</keyword>
<proteinExistence type="predicted"/>
<evidence type="ECO:0000313" key="2">
    <source>
        <dbReference type="Proteomes" id="UP000298030"/>
    </source>
</evidence>
<reference evidence="1 2" key="1">
    <citation type="journal article" date="2019" name="Nat. Ecol. Evol.">
        <title>Megaphylogeny resolves global patterns of mushroom evolution.</title>
        <authorList>
            <person name="Varga T."/>
            <person name="Krizsan K."/>
            <person name="Foldi C."/>
            <person name="Dima B."/>
            <person name="Sanchez-Garcia M."/>
            <person name="Sanchez-Ramirez S."/>
            <person name="Szollosi G.J."/>
            <person name="Szarkandi J.G."/>
            <person name="Papp V."/>
            <person name="Albert L."/>
            <person name="Andreopoulos W."/>
            <person name="Angelini C."/>
            <person name="Antonin V."/>
            <person name="Barry K.W."/>
            <person name="Bougher N.L."/>
            <person name="Buchanan P."/>
            <person name="Buyck B."/>
            <person name="Bense V."/>
            <person name="Catcheside P."/>
            <person name="Chovatia M."/>
            <person name="Cooper J."/>
            <person name="Damon W."/>
            <person name="Desjardin D."/>
            <person name="Finy P."/>
            <person name="Geml J."/>
            <person name="Haridas S."/>
            <person name="Hughes K."/>
            <person name="Justo A."/>
            <person name="Karasinski D."/>
            <person name="Kautmanova I."/>
            <person name="Kiss B."/>
            <person name="Kocsube S."/>
            <person name="Kotiranta H."/>
            <person name="LaButti K.M."/>
            <person name="Lechner B.E."/>
            <person name="Liimatainen K."/>
            <person name="Lipzen A."/>
            <person name="Lukacs Z."/>
            <person name="Mihaltcheva S."/>
            <person name="Morgado L.N."/>
            <person name="Niskanen T."/>
            <person name="Noordeloos M.E."/>
            <person name="Ohm R.A."/>
            <person name="Ortiz-Santana B."/>
            <person name="Ovrebo C."/>
            <person name="Racz N."/>
            <person name="Riley R."/>
            <person name="Savchenko A."/>
            <person name="Shiryaev A."/>
            <person name="Soop K."/>
            <person name="Spirin V."/>
            <person name="Szebenyi C."/>
            <person name="Tomsovsky M."/>
            <person name="Tulloss R.E."/>
            <person name="Uehling J."/>
            <person name="Grigoriev I.V."/>
            <person name="Vagvolgyi C."/>
            <person name="Papp T."/>
            <person name="Martin F.M."/>
            <person name="Miettinen O."/>
            <person name="Hibbett D.S."/>
            <person name="Nagy L.G."/>
        </authorList>
    </citation>
    <scope>NUCLEOTIDE SEQUENCE [LARGE SCALE GENOMIC DNA]</scope>
    <source>
        <strain evidence="1 2">FP101781</strain>
    </source>
</reference>
<accession>A0A4Y7T4Q3</accession>
<evidence type="ECO:0000313" key="1">
    <source>
        <dbReference type="EMBL" id="TEB28928.1"/>
    </source>
</evidence>
<organism evidence="1 2">
    <name type="scientific">Coprinellus micaceus</name>
    <name type="common">Glistening ink-cap mushroom</name>
    <name type="synonym">Coprinus micaceus</name>
    <dbReference type="NCBI Taxonomy" id="71717"/>
    <lineage>
        <taxon>Eukaryota</taxon>
        <taxon>Fungi</taxon>
        <taxon>Dikarya</taxon>
        <taxon>Basidiomycota</taxon>
        <taxon>Agaricomycotina</taxon>
        <taxon>Agaricomycetes</taxon>
        <taxon>Agaricomycetidae</taxon>
        <taxon>Agaricales</taxon>
        <taxon>Agaricineae</taxon>
        <taxon>Psathyrellaceae</taxon>
        <taxon>Coprinellus</taxon>
    </lineage>
</organism>
<gene>
    <name evidence="1" type="ORF">FA13DRAFT_681165</name>
</gene>
<comment type="caution">
    <text evidence="1">The sequence shown here is derived from an EMBL/GenBank/DDBJ whole genome shotgun (WGS) entry which is preliminary data.</text>
</comment>
<sequence length="156" mass="18049">MVDDEAPVPLKIRKYSAHSGVKKVKDWTSQQQPTVAIKPNAKYASEHSKCPPRARQVYYARTERTEKEEADGGEGCAFGRRCGFAWLLGARRSTRSRLGVGHWDPLLGLGRGKRRLRKVVRARQRRKRAMAMKRERKVWKWMGWEEGVWGERRTGS</sequence>
<name>A0A4Y7T4Q3_COPMI</name>
<protein>
    <submittedName>
        <fullName evidence="1">Uncharacterized protein</fullName>
    </submittedName>
</protein>
<dbReference type="Proteomes" id="UP000298030">
    <property type="component" value="Unassembled WGS sequence"/>
</dbReference>
<dbReference type="EMBL" id="QPFP01000029">
    <property type="protein sequence ID" value="TEB28928.1"/>
    <property type="molecule type" value="Genomic_DNA"/>
</dbReference>